<name>A0A949T107_9PAST</name>
<dbReference type="HAMAP" id="MF_02215">
    <property type="entry name" value="UbiJ"/>
    <property type="match status" value="1"/>
</dbReference>
<reference evidence="4 6" key="1">
    <citation type="journal article" date="2021" name="Mol. Ecol.">
        <title>Polar bear-adapted Ursidibacter maritimus are remarkably conserved after generations in captivity.</title>
        <authorList>
            <person name="Espinosa-Gongora C."/>
            <person name="Hansen M.J."/>
            <person name="Bertelsen M.F."/>
            <person name="Bojesen A.M."/>
        </authorList>
    </citation>
    <scope>NUCLEOTIDE SEQUENCE</scope>
    <source>
        <strain evidence="4">Pb43105x</strain>
        <strain evidence="3 6">Pb43106</strain>
    </source>
</reference>
<dbReference type="EMBL" id="JABUMC010000014">
    <property type="protein sequence ID" value="MBV6547068.1"/>
    <property type="molecule type" value="Genomic_DNA"/>
</dbReference>
<evidence type="ECO:0000313" key="6">
    <source>
        <dbReference type="Proteomes" id="UP001196379"/>
    </source>
</evidence>
<comment type="function">
    <text evidence="1">Required for ubiquinone (coenzyme Q) biosynthesis. Binds hydrophobic ubiquinone biosynthetic intermediates via its SCP2 domain and is essential for the stability of the Ubi complex. May constitute a docking platform where Ubi enzymes assemble and access their SCP2-bound polyprenyl substrates.</text>
</comment>
<dbReference type="Proteomes" id="UP000732858">
    <property type="component" value="Unassembled WGS sequence"/>
</dbReference>
<comment type="pathway">
    <text evidence="1">Cofactor biosynthesis; ubiquinone biosynthesis.</text>
</comment>
<dbReference type="InterPro" id="IPR038989">
    <property type="entry name" value="UbiJ"/>
</dbReference>
<proteinExistence type="inferred from homology"/>
<dbReference type="GO" id="GO:0005737">
    <property type="term" value="C:cytoplasm"/>
    <property type="evidence" value="ECO:0007669"/>
    <property type="project" value="UniProtKB-SubCell"/>
</dbReference>
<protein>
    <recommendedName>
        <fullName evidence="1">Ubiquinone biosynthesis accessory factor UbiJ</fullName>
    </recommendedName>
</protein>
<comment type="caution">
    <text evidence="4">The sequence shown here is derived from an EMBL/GenBank/DDBJ whole genome shotgun (WGS) entry which is preliminary data.</text>
</comment>
<keyword evidence="1" id="KW-0831">Ubiquinone biosynthesis</keyword>
<dbReference type="SUPFAM" id="SSF55718">
    <property type="entry name" value="SCP-like"/>
    <property type="match status" value="1"/>
</dbReference>
<dbReference type="InterPro" id="IPR003033">
    <property type="entry name" value="SCP2_sterol-bd_dom"/>
</dbReference>
<dbReference type="Pfam" id="PF02036">
    <property type="entry name" value="SCP2"/>
    <property type="match status" value="1"/>
</dbReference>
<sequence>MQNSPIFQHLMLSQFAMGATETAFNGIITRSPHTLPILRKLVGKILKITLNQPEISCFILFSENRTDWLQQYEGDIDCSIELAPSALLKLADKSKLTELINDKSLILNGDIQVLQQFTELLDQLEKDPAELLSPLLGDVAAQVSTNLIKGLFNKVNQQVKSNSEQLVDNLMNERPVLVHRLEAVNFYDEVSALAQQADRLEQKFATRGL</sequence>
<organism evidence="4 5">
    <name type="scientific">Ursidibacter maritimus</name>
    <dbReference type="NCBI Taxonomy" id="1331689"/>
    <lineage>
        <taxon>Bacteria</taxon>
        <taxon>Pseudomonadati</taxon>
        <taxon>Pseudomonadota</taxon>
        <taxon>Gammaproteobacteria</taxon>
        <taxon>Pasteurellales</taxon>
        <taxon>Pasteurellaceae</taxon>
        <taxon>Ursidibacter</taxon>
    </lineage>
</organism>
<comment type="similarity">
    <text evidence="1">Belongs to the UbiJ family.</text>
</comment>
<evidence type="ECO:0000313" key="3">
    <source>
        <dbReference type="EMBL" id="MBV6532275.1"/>
    </source>
</evidence>
<dbReference type="RefSeq" id="WP_157402438.1">
    <property type="nucleotide sequence ID" value="NZ_JABULY010000007.1"/>
</dbReference>
<evidence type="ECO:0000259" key="2">
    <source>
        <dbReference type="Pfam" id="PF02036"/>
    </source>
</evidence>
<feature type="domain" description="SCP2" evidence="2">
    <location>
        <begin position="24"/>
        <end position="122"/>
    </location>
</feature>
<dbReference type="AlphaFoldDB" id="A0A949T107"/>
<evidence type="ECO:0000313" key="4">
    <source>
        <dbReference type="EMBL" id="MBV6547068.1"/>
    </source>
</evidence>
<keyword evidence="6" id="KW-1185">Reference proteome</keyword>
<dbReference type="OrthoDB" id="5801225at2"/>
<keyword evidence="1" id="KW-0963">Cytoplasm</keyword>
<gene>
    <name evidence="1" type="primary">ubiJ</name>
    <name evidence="3" type="ORF">HT657_09075</name>
    <name evidence="4" type="ORF">HT672_07200</name>
</gene>
<dbReference type="GeneID" id="65548221"/>
<dbReference type="PANTHER" id="PTHR38693">
    <property type="entry name" value="UBIQUINONE BIOSYNTHESIS PROTEIN UBIJ"/>
    <property type="match status" value="1"/>
</dbReference>
<dbReference type="GO" id="GO:0006744">
    <property type="term" value="P:ubiquinone biosynthetic process"/>
    <property type="evidence" value="ECO:0007669"/>
    <property type="project" value="UniProtKB-UniRule"/>
</dbReference>
<evidence type="ECO:0000256" key="1">
    <source>
        <dbReference type="HAMAP-Rule" id="MF_02215"/>
    </source>
</evidence>
<dbReference type="PANTHER" id="PTHR38693:SF1">
    <property type="entry name" value="UBIQUINONE BIOSYNTHESIS ACCESSORY FACTOR UBIJ"/>
    <property type="match status" value="1"/>
</dbReference>
<evidence type="ECO:0000313" key="5">
    <source>
        <dbReference type="Proteomes" id="UP000732858"/>
    </source>
</evidence>
<dbReference type="EMBL" id="JABULY010000007">
    <property type="protein sequence ID" value="MBV6532275.1"/>
    <property type="molecule type" value="Genomic_DNA"/>
</dbReference>
<accession>A0A949T107</accession>
<dbReference type="Proteomes" id="UP001196379">
    <property type="component" value="Unassembled WGS sequence"/>
</dbReference>
<dbReference type="InterPro" id="IPR036527">
    <property type="entry name" value="SCP2_sterol-bd_dom_sf"/>
</dbReference>
<comment type="subcellular location">
    <subcellularLocation>
        <location evidence="1">Cytoplasm</location>
    </subcellularLocation>
</comment>